<gene>
    <name evidence="4" type="ORF">SU86_001205</name>
</gene>
<organism evidence="4 5">
    <name type="scientific">Candidatus Nitrosotenuis cloacae</name>
    <dbReference type="NCBI Taxonomy" id="1603555"/>
    <lineage>
        <taxon>Archaea</taxon>
        <taxon>Nitrososphaerota</taxon>
        <taxon>Candidatus Nitrosotenuis</taxon>
    </lineage>
</organism>
<dbReference type="GeneID" id="24874996"/>
<keyword evidence="1" id="KW-0175">Coiled coil</keyword>
<feature type="coiled-coil region" evidence="1">
    <location>
        <begin position="64"/>
        <end position="91"/>
    </location>
</feature>
<evidence type="ECO:0008006" key="6">
    <source>
        <dbReference type="Google" id="ProtNLM"/>
    </source>
</evidence>
<evidence type="ECO:0000256" key="1">
    <source>
        <dbReference type="SAM" id="Coils"/>
    </source>
</evidence>
<dbReference type="EMBL" id="CP011097">
    <property type="protein sequence ID" value="AJZ75228.1"/>
    <property type="molecule type" value="Genomic_DNA"/>
</dbReference>
<proteinExistence type="predicted"/>
<evidence type="ECO:0000313" key="5">
    <source>
        <dbReference type="Proteomes" id="UP000266745"/>
    </source>
</evidence>
<accession>A0A3G1AZA2</accession>
<protein>
    <recommendedName>
        <fullName evidence="6">HTH hxlR-type domain-containing protein</fullName>
    </recommendedName>
</protein>
<keyword evidence="5" id="KW-1185">Reference proteome</keyword>
<keyword evidence="3" id="KW-0472">Membrane</keyword>
<feature type="region of interest" description="Disordered" evidence="2">
    <location>
        <begin position="143"/>
        <end position="180"/>
    </location>
</feature>
<feature type="transmembrane region" description="Helical" evidence="3">
    <location>
        <begin position="111"/>
        <end position="132"/>
    </location>
</feature>
<name>A0A3G1AZA2_9ARCH</name>
<evidence type="ECO:0000256" key="3">
    <source>
        <dbReference type="SAM" id="Phobius"/>
    </source>
</evidence>
<dbReference type="Proteomes" id="UP000266745">
    <property type="component" value="Chromosome"/>
</dbReference>
<dbReference type="STRING" id="1603555.SU86_001205"/>
<dbReference type="InterPro" id="IPR036390">
    <property type="entry name" value="WH_DNA-bd_sf"/>
</dbReference>
<sequence>MEEEPKDVIVLGAIRNGAKKFDKIRSKTGIDPQELNKILEKLEERGLIKVEKKKGFLGGEKTELQITEKGNNEVQQRIHEMEQKWNQMTQLYKLGDKKKLEEFMGNNKSDFAMMMFFGIMNMMMFSMMFSMIGASMGSYVPADQVPPGSENQMSDAESGGGDMGGDGGAGDGGFDIDIGF</sequence>
<keyword evidence="3" id="KW-1133">Transmembrane helix</keyword>
<evidence type="ECO:0000313" key="4">
    <source>
        <dbReference type="EMBL" id="AJZ75228.1"/>
    </source>
</evidence>
<dbReference type="OrthoDB" id="11945at2157"/>
<dbReference type="SUPFAM" id="SSF46785">
    <property type="entry name" value="Winged helix' DNA-binding domain"/>
    <property type="match status" value="1"/>
</dbReference>
<dbReference type="KEGG" id="tah:SU86_001205"/>
<evidence type="ECO:0000256" key="2">
    <source>
        <dbReference type="SAM" id="MobiDB-lite"/>
    </source>
</evidence>
<reference evidence="4 5" key="1">
    <citation type="journal article" date="2016" name="Sci. Rep.">
        <title>A novel ammonia-oxidizing archaeon from wastewater treatment plant: Its enrichment, physiological and genomic characteristics.</title>
        <authorList>
            <person name="Li Y."/>
            <person name="Ding K."/>
            <person name="Wen X."/>
            <person name="Zhang B."/>
            <person name="Shen B."/>
            <person name="Yang Y."/>
        </authorList>
    </citation>
    <scope>NUCLEOTIDE SEQUENCE [LARGE SCALE GENOMIC DNA]</scope>
    <source>
        <strain evidence="4 5">SAT1</strain>
    </source>
</reference>
<dbReference type="Gene3D" id="1.10.10.10">
    <property type="entry name" value="Winged helix-like DNA-binding domain superfamily/Winged helix DNA-binding domain"/>
    <property type="match status" value="1"/>
</dbReference>
<feature type="compositionally biased region" description="Gly residues" evidence="2">
    <location>
        <begin position="158"/>
        <end position="173"/>
    </location>
</feature>
<dbReference type="InterPro" id="IPR036388">
    <property type="entry name" value="WH-like_DNA-bd_sf"/>
</dbReference>
<dbReference type="AlphaFoldDB" id="A0A3G1AZA2"/>
<keyword evidence="3" id="KW-0812">Transmembrane</keyword>
<dbReference type="RefSeq" id="WP_048187709.1">
    <property type="nucleotide sequence ID" value="NZ_CP011097.1"/>
</dbReference>